<feature type="transmembrane region" description="Helical" evidence="2">
    <location>
        <begin position="340"/>
        <end position="362"/>
    </location>
</feature>
<evidence type="ECO:0000313" key="5">
    <source>
        <dbReference type="Proteomes" id="UP001596137"/>
    </source>
</evidence>
<dbReference type="EMBL" id="JBHSRF010000006">
    <property type="protein sequence ID" value="MFC6080854.1"/>
    <property type="molecule type" value="Genomic_DNA"/>
</dbReference>
<feature type="transmembrane region" description="Helical" evidence="2">
    <location>
        <begin position="525"/>
        <end position="542"/>
    </location>
</feature>
<dbReference type="RefSeq" id="WP_380748050.1">
    <property type="nucleotide sequence ID" value="NZ_JBHSRF010000006.1"/>
</dbReference>
<evidence type="ECO:0000259" key="3">
    <source>
        <dbReference type="Pfam" id="PF01757"/>
    </source>
</evidence>
<comment type="caution">
    <text evidence="4">The sequence shown here is derived from an EMBL/GenBank/DDBJ whole genome shotgun (WGS) entry which is preliminary data.</text>
</comment>
<evidence type="ECO:0000313" key="4">
    <source>
        <dbReference type="EMBL" id="MFC6080854.1"/>
    </source>
</evidence>
<evidence type="ECO:0000256" key="2">
    <source>
        <dbReference type="SAM" id="Phobius"/>
    </source>
</evidence>
<feature type="transmembrane region" description="Helical" evidence="2">
    <location>
        <begin position="449"/>
        <end position="471"/>
    </location>
</feature>
<name>A0ABW1NBY1_9ACTN</name>
<proteinExistence type="predicted"/>
<dbReference type="InterPro" id="IPR002656">
    <property type="entry name" value="Acyl_transf_3_dom"/>
</dbReference>
<accession>A0ABW1NBY1</accession>
<feature type="transmembrane region" description="Helical" evidence="2">
    <location>
        <begin position="307"/>
        <end position="328"/>
    </location>
</feature>
<evidence type="ECO:0000256" key="1">
    <source>
        <dbReference type="SAM" id="MobiDB-lite"/>
    </source>
</evidence>
<gene>
    <name evidence="4" type="ORF">ACFP1K_06755</name>
</gene>
<reference evidence="5" key="1">
    <citation type="journal article" date="2019" name="Int. J. Syst. Evol. Microbiol.">
        <title>The Global Catalogue of Microorganisms (GCM) 10K type strain sequencing project: providing services to taxonomists for standard genome sequencing and annotation.</title>
        <authorList>
            <consortium name="The Broad Institute Genomics Platform"/>
            <consortium name="The Broad Institute Genome Sequencing Center for Infectious Disease"/>
            <person name="Wu L."/>
            <person name="Ma J."/>
        </authorList>
    </citation>
    <scope>NUCLEOTIDE SEQUENCE [LARGE SCALE GENOMIC DNA]</scope>
    <source>
        <strain evidence="5">JCM 30346</strain>
    </source>
</reference>
<keyword evidence="4" id="KW-0012">Acyltransferase</keyword>
<feature type="region of interest" description="Disordered" evidence="1">
    <location>
        <begin position="1"/>
        <end position="273"/>
    </location>
</feature>
<feature type="compositionally biased region" description="Low complexity" evidence="1">
    <location>
        <begin position="179"/>
        <end position="196"/>
    </location>
</feature>
<feature type="transmembrane region" description="Helical" evidence="2">
    <location>
        <begin position="554"/>
        <end position="576"/>
    </location>
</feature>
<dbReference type="InterPro" id="IPR052734">
    <property type="entry name" value="Nod_factor_acetyltransferase"/>
</dbReference>
<dbReference type="PANTHER" id="PTHR37312">
    <property type="entry name" value="MEMBRANE-BOUND ACYLTRANSFERASE YKRP-RELATED"/>
    <property type="match status" value="1"/>
</dbReference>
<feature type="compositionally biased region" description="Low complexity" evidence="1">
    <location>
        <begin position="227"/>
        <end position="236"/>
    </location>
</feature>
<dbReference type="PANTHER" id="PTHR37312:SF1">
    <property type="entry name" value="MEMBRANE-BOUND ACYLTRANSFERASE YKRP-RELATED"/>
    <property type="match status" value="1"/>
</dbReference>
<feature type="compositionally biased region" description="Basic and acidic residues" evidence="1">
    <location>
        <begin position="33"/>
        <end position="42"/>
    </location>
</feature>
<feature type="transmembrane region" description="Helical" evidence="2">
    <location>
        <begin position="491"/>
        <end position="513"/>
    </location>
</feature>
<feature type="domain" description="Acyltransferase 3" evidence="3">
    <location>
        <begin position="276"/>
        <end position="571"/>
    </location>
</feature>
<protein>
    <submittedName>
        <fullName evidence="4">Acyltransferase family protein</fullName>
    </submittedName>
</protein>
<keyword evidence="2" id="KW-1133">Transmembrane helix</keyword>
<feature type="transmembrane region" description="Helical" evidence="2">
    <location>
        <begin position="368"/>
        <end position="386"/>
    </location>
</feature>
<keyword evidence="2" id="KW-0812">Transmembrane</keyword>
<organism evidence="4 5">
    <name type="scientific">Sphaerisporangium aureirubrum</name>
    <dbReference type="NCBI Taxonomy" id="1544736"/>
    <lineage>
        <taxon>Bacteria</taxon>
        <taxon>Bacillati</taxon>
        <taxon>Actinomycetota</taxon>
        <taxon>Actinomycetes</taxon>
        <taxon>Streptosporangiales</taxon>
        <taxon>Streptosporangiaceae</taxon>
        <taxon>Sphaerisporangium</taxon>
    </lineage>
</organism>
<keyword evidence="4" id="KW-0808">Transferase</keyword>
<keyword evidence="2" id="KW-0472">Membrane</keyword>
<keyword evidence="5" id="KW-1185">Reference proteome</keyword>
<sequence>MSETRSSFHVPAPRADGASTDADQPDATGDPGRPPEEPRDTDTTAAPSPGPHPVPDAHTGTQAPGTGTDPGADPASGEGAWAARWPVPENSEPPTGAWDRHRPRSGEQQPGPLWPVAEQPEQPQGRGHRGRPVADDDPETFTFDRPAWPEQSAERPAWPGPAVERPAETTGPRQPPAQGPQQAPAQGPRPGVPGAPAREDQPPGDQTPTPSDGFSYWERRPLPAGPPGHAGAAVAAPPVPAWGRGEQPRVPAPSSAGGWEQAEETPAPRASRTREPYLDNVKFVLIALVVTGHSLVPTLSAHSSRSAYLFIYVFHMPLFVIISGYLSRNFWNSNAKTNKLVDTFLVPYVIVEIGYALLRFAFGHKWSLTIIDPAWLNWYLLALLLWRLSTPVWKRMRHPLPIAVAVYLLAGLSDLPGDFSMDRFFGLMPFFVLGLWLQPRHFEMLNRRWVKAVAVAVLAGGAAVAIVLAPYVKLAPVYYKDSYADLSMPWWIGMAMRGALLIAALAMSMAILALVPRRSTWFSDLGTRTLYCYLLHGIPVYIAKEMGWLEFPWLHGPLGVMAIVSSCFALAIVLCLPETRAVFKYVLEPRLTWLYRRPSADARPAAS</sequence>
<dbReference type="Pfam" id="PF01757">
    <property type="entry name" value="Acyl_transf_3"/>
    <property type="match status" value="1"/>
</dbReference>
<dbReference type="GO" id="GO:0016746">
    <property type="term" value="F:acyltransferase activity"/>
    <property type="evidence" value="ECO:0007669"/>
    <property type="project" value="UniProtKB-KW"/>
</dbReference>
<dbReference type="Proteomes" id="UP001596137">
    <property type="component" value="Unassembled WGS sequence"/>
</dbReference>